<feature type="compositionally biased region" description="Basic residues" evidence="1">
    <location>
        <begin position="133"/>
        <end position="143"/>
    </location>
</feature>
<sequence length="306" mass="34748">MFSGFGWDYPGSGVENFVRDNKKACCKTSASSHLGLIIRLLPYLKYKKFHHKGPGHPSQQPRKRSFHGNRYTKEQEYLSMCIQAITLHESGTVFGAGPRFRPLYMVLLRTGTHTTPKTMAERRGSPTPSSPRWQRRSPSRRRSISAQGAGPSTEEVSPLMFQTQELEEPALPWARQLLQQFQAISQWMEILEQSQSSAATPPATLMFTALRCSLPTDEVPEDSQVLQLAQLLKQHCESGKIRMRDMYEIYTLLDLTSHWEDATPPIRQLLYHRLHILGIATHHGWGIVGQVAENRTQDCFSSSLQS</sequence>
<feature type="region of interest" description="Disordered" evidence="1">
    <location>
        <begin position="114"/>
        <end position="156"/>
    </location>
</feature>
<dbReference type="EMBL" id="KZ308428">
    <property type="protein sequence ID" value="KAG8229419.1"/>
    <property type="molecule type" value="Genomic_DNA"/>
</dbReference>
<dbReference type="AlphaFoldDB" id="A0A8K0K6P8"/>
<accession>A0A8K0K6P8</accession>
<keyword evidence="3" id="KW-1185">Reference proteome</keyword>
<name>A0A8K0K6P8_LADFU</name>
<proteinExistence type="predicted"/>
<evidence type="ECO:0000256" key="1">
    <source>
        <dbReference type="SAM" id="MobiDB-lite"/>
    </source>
</evidence>
<organism evidence="2 3">
    <name type="scientific">Ladona fulva</name>
    <name type="common">Scarce chaser dragonfly</name>
    <name type="synonym">Libellula fulva</name>
    <dbReference type="NCBI Taxonomy" id="123851"/>
    <lineage>
        <taxon>Eukaryota</taxon>
        <taxon>Metazoa</taxon>
        <taxon>Ecdysozoa</taxon>
        <taxon>Arthropoda</taxon>
        <taxon>Hexapoda</taxon>
        <taxon>Insecta</taxon>
        <taxon>Pterygota</taxon>
        <taxon>Palaeoptera</taxon>
        <taxon>Odonata</taxon>
        <taxon>Epiprocta</taxon>
        <taxon>Anisoptera</taxon>
        <taxon>Libelluloidea</taxon>
        <taxon>Libellulidae</taxon>
        <taxon>Ladona</taxon>
    </lineage>
</organism>
<gene>
    <name evidence="2" type="ORF">J437_LFUL000940</name>
</gene>
<protein>
    <submittedName>
        <fullName evidence="2">Uncharacterized protein</fullName>
    </submittedName>
</protein>
<comment type="caution">
    <text evidence="2">The sequence shown here is derived from an EMBL/GenBank/DDBJ whole genome shotgun (WGS) entry which is preliminary data.</text>
</comment>
<dbReference type="Proteomes" id="UP000792457">
    <property type="component" value="Unassembled WGS sequence"/>
</dbReference>
<reference evidence="2" key="2">
    <citation type="submission" date="2017-10" db="EMBL/GenBank/DDBJ databases">
        <title>Ladona fulva Genome sequencing and assembly.</title>
        <authorList>
            <person name="Murali S."/>
            <person name="Richards S."/>
            <person name="Bandaranaike D."/>
            <person name="Bellair M."/>
            <person name="Blankenburg K."/>
            <person name="Chao H."/>
            <person name="Dinh H."/>
            <person name="Doddapaneni H."/>
            <person name="Dugan-Rocha S."/>
            <person name="Elkadiri S."/>
            <person name="Gnanaolivu R."/>
            <person name="Hernandez B."/>
            <person name="Skinner E."/>
            <person name="Javaid M."/>
            <person name="Lee S."/>
            <person name="Li M."/>
            <person name="Ming W."/>
            <person name="Munidasa M."/>
            <person name="Muniz J."/>
            <person name="Nguyen L."/>
            <person name="Hughes D."/>
            <person name="Osuji N."/>
            <person name="Pu L.-L."/>
            <person name="Puazo M."/>
            <person name="Qu C."/>
            <person name="Quiroz J."/>
            <person name="Raj R."/>
            <person name="Weissenberger G."/>
            <person name="Xin Y."/>
            <person name="Zou X."/>
            <person name="Han Y."/>
            <person name="Worley K."/>
            <person name="Muzny D."/>
            <person name="Gibbs R."/>
        </authorList>
    </citation>
    <scope>NUCLEOTIDE SEQUENCE</scope>
    <source>
        <strain evidence="2">Sampled in the wild</strain>
    </source>
</reference>
<evidence type="ECO:0000313" key="2">
    <source>
        <dbReference type="EMBL" id="KAG8229419.1"/>
    </source>
</evidence>
<reference evidence="2" key="1">
    <citation type="submission" date="2013-04" db="EMBL/GenBank/DDBJ databases">
        <authorList>
            <person name="Qu J."/>
            <person name="Murali S.C."/>
            <person name="Bandaranaike D."/>
            <person name="Bellair M."/>
            <person name="Blankenburg K."/>
            <person name="Chao H."/>
            <person name="Dinh H."/>
            <person name="Doddapaneni H."/>
            <person name="Downs B."/>
            <person name="Dugan-Rocha S."/>
            <person name="Elkadiri S."/>
            <person name="Gnanaolivu R.D."/>
            <person name="Hernandez B."/>
            <person name="Javaid M."/>
            <person name="Jayaseelan J.C."/>
            <person name="Lee S."/>
            <person name="Li M."/>
            <person name="Ming W."/>
            <person name="Munidasa M."/>
            <person name="Muniz J."/>
            <person name="Nguyen L."/>
            <person name="Ongeri F."/>
            <person name="Osuji N."/>
            <person name="Pu L.-L."/>
            <person name="Puazo M."/>
            <person name="Qu C."/>
            <person name="Quiroz J."/>
            <person name="Raj R."/>
            <person name="Weissenberger G."/>
            <person name="Xin Y."/>
            <person name="Zou X."/>
            <person name="Han Y."/>
            <person name="Richards S."/>
            <person name="Worley K."/>
            <person name="Muzny D."/>
            <person name="Gibbs R."/>
        </authorList>
    </citation>
    <scope>NUCLEOTIDE SEQUENCE</scope>
    <source>
        <strain evidence="2">Sampled in the wild</strain>
    </source>
</reference>
<evidence type="ECO:0000313" key="3">
    <source>
        <dbReference type="Proteomes" id="UP000792457"/>
    </source>
</evidence>